<dbReference type="EMBL" id="LAZR01056376">
    <property type="protein sequence ID" value="KKK74318.1"/>
    <property type="molecule type" value="Genomic_DNA"/>
</dbReference>
<proteinExistence type="predicted"/>
<organism evidence="2">
    <name type="scientific">marine sediment metagenome</name>
    <dbReference type="NCBI Taxonomy" id="412755"/>
    <lineage>
        <taxon>unclassified sequences</taxon>
        <taxon>metagenomes</taxon>
        <taxon>ecological metagenomes</taxon>
    </lineage>
</organism>
<protein>
    <submittedName>
        <fullName evidence="2">Uncharacterized protein</fullName>
    </submittedName>
</protein>
<feature type="region of interest" description="Disordered" evidence="1">
    <location>
        <begin position="27"/>
        <end position="48"/>
    </location>
</feature>
<dbReference type="AlphaFoldDB" id="A0A0F8XZ52"/>
<feature type="compositionally biased region" description="Acidic residues" evidence="1">
    <location>
        <begin position="30"/>
        <end position="43"/>
    </location>
</feature>
<evidence type="ECO:0000313" key="2">
    <source>
        <dbReference type="EMBL" id="KKK74318.1"/>
    </source>
</evidence>
<accession>A0A0F8XZ52</accession>
<comment type="caution">
    <text evidence="2">The sequence shown here is derived from an EMBL/GenBank/DDBJ whole genome shotgun (WGS) entry which is preliminary data.</text>
</comment>
<feature type="non-terminal residue" evidence="2">
    <location>
        <position position="71"/>
    </location>
</feature>
<reference evidence="2" key="1">
    <citation type="journal article" date="2015" name="Nature">
        <title>Complex archaea that bridge the gap between prokaryotes and eukaryotes.</title>
        <authorList>
            <person name="Spang A."/>
            <person name="Saw J.H."/>
            <person name="Jorgensen S.L."/>
            <person name="Zaremba-Niedzwiedzka K."/>
            <person name="Martijn J."/>
            <person name="Lind A.E."/>
            <person name="van Eijk R."/>
            <person name="Schleper C."/>
            <person name="Guy L."/>
            <person name="Ettema T.J."/>
        </authorList>
    </citation>
    <scope>NUCLEOTIDE SEQUENCE</scope>
</reference>
<sequence length="71" mass="7241">MALSRRTIRQTVGKDLGIIKVGTATTVDTSNDDDLTDTSDDSPLDPGDAATLLNGAGLLVVNPDNSSGILA</sequence>
<gene>
    <name evidence="2" type="ORF">LCGC14_2884990</name>
</gene>
<name>A0A0F8XZ52_9ZZZZ</name>
<evidence type="ECO:0000256" key="1">
    <source>
        <dbReference type="SAM" id="MobiDB-lite"/>
    </source>
</evidence>